<feature type="transmembrane region" description="Helical" evidence="1">
    <location>
        <begin position="33"/>
        <end position="51"/>
    </location>
</feature>
<reference evidence="2 3" key="1">
    <citation type="submission" date="2016-10" db="EMBL/GenBank/DDBJ databases">
        <authorList>
            <person name="de Groot N.N."/>
        </authorList>
    </citation>
    <scope>NUCLEOTIDE SEQUENCE [LARGE SCALE GENOMIC DNA]</scope>
    <source>
        <strain evidence="2 3">CGMCC 1.10267</strain>
    </source>
</reference>
<dbReference type="InterPro" id="IPR021109">
    <property type="entry name" value="Peptidase_aspartic_dom_sf"/>
</dbReference>
<keyword evidence="1" id="KW-0472">Membrane</keyword>
<dbReference type="SUPFAM" id="SSF50630">
    <property type="entry name" value="Acid proteases"/>
    <property type="match status" value="1"/>
</dbReference>
<feature type="transmembrane region" description="Helical" evidence="1">
    <location>
        <begin position="60"/>
        <end position="80"/>
    </location>
</feature>
<dbReference type="GO" id="GO:0006508">
    <property type="term" value="P:proteolysis"/>
    <property type="evidence" value="ECO:0007669"/>
    <property type="project" value="UniProtKB-KW"/>
</dbReference>
<dbReference type="AlphaFoldDB" id="A0A1G7TFR7"/>
<dbReference type="InterPro" id="IPR034122">
    <property type="entry name" value="Retropepsin-like_bacterial"/>
</dbReference>
<dbReference type="Pfam" id="PF13975">
    <property type="entry name" value="gag-asp_proteas"/>
    <property type="match status" value="1"/>
</dbReference>
<dbReference type="GO" id="GO:0008233">
    <property type="term" value="F:peptidase activity"/>
    <property type="evidence" value="ECO:0007669"/>
    <property type="project" value="UniProtKB-KW"/>
</dbReference>
<dbReference type="OrthoDB" id="7595324at2"/>
<dbReference type="CDD" id="cd05483">
    <property type="entry name" value="retropepsin_like_bacteria"/>
    <property type="match status" value="1"/>
</dbReference>
<dbReference type="RefSeq" id="WP_090592534.1">
    <property type="nucleotide sequence ID" value="NZ_FNCS01000002.1"/>
</dbReference>
<organism evidence="2 3">
    <name type="scientific">Pelagibacterium luteolum</name>
    <dbReference type="NCBI Taxonomy" id="440168"/>
    <lineage>
        <taxon>Bacteria</taxon>
        <taxon>Pseudomonadati</taxon>
        <taxon>Pseudomonadota</taxon>
        <taxon>Alphaproteobacteria</taxon>
        <taxon>Hyphomicrobiales</taxon>
        <taxon>Devosiaceae</taxon>
        <taxon>Pelagibacterium</taxon>
    </lineage>
</organism>
<proteinExistence type="predicted"/>
<keyword evidence="1" id="KW-0812">Transmembrane</keyword>
<evidence type="ECO:0000313" key="2">
    <source>
        <dbReference type="EMBL" id="SDG34158.1"/>
    </source>
</evidence>
<name>A0A1G7TFR7_9HYPH</name>
<protein>
    <submittedName>
        <fullName evidence="2">Aspartyl protease family protein</fullName>
    </submittedName>
</protein>
<dbReference type="STRING" id="440168.SAMN04487974_102104"/>
<evidence type="ECO:0000313" key="3">
    <source>
        <dbReference type="Proteomes" id="UP000199495"/>
    </source>
</evidence>
<keyword evidence="2" id="KW-0645">Protease</keyword>
<keyword evidence="2" id="KW-0378">Hydrolase</keyword>
<keyword evidence="1" id="KW-1133">Transmembrane helix</keyword>
<gene>
    <name evidence="2" type="ORF">SAMN04487974_102104</name>
</gene>
<dbReference type="InterPro" id="IPR011969">
    <property type="entry name" value="Clan_AA_Asp_peptidase_C"/>
</dbReference>
<dbReference type="EMBL" id="FNCS01000002">
    <property type="protein sequence ID" value="SDG34158.1"/>
    <property type="molecule type" value="Genomic_DNA"/>
</dbReference>
<accession>A0A1G7TFR7</accession>
<keyword evidence="3" id="KW-1185">Reference proteome</keyword>
<dbReference type="NCBIfam" id="TIGR02281">
    <property type="entry name" value="clan_AA_DTGA"/>
    <property type="match status" value="1"/>
</dbReference>
<dbReference type="Proteomes" id="UP000199495">
    <property type="component" value="Unassembled WGS sequence"/>
</dbReference>
<sequence length="228" mass="23919">MLFVAFAILIVVGIAIAISADFGALFGLTQGETARAIPLVVIGTLLASALVGRRHRLGEIISALAIWVAIGAVLLVGYTYRGELQSVGQRVMGSLQPGAAIVDPQTGNVHVARSFGGSFRIDTRINGAEVPMIFDTGASAVVLSLRDAEAAGIDTRSLSFTVPVQTANGTGAAAPVRIDQLEVGNIVRSNIRAFIVQDNALDTSLLGMTFLETLSRYTVSQDSLELHD</sequence>
<evidence type="ECO:0000256" key="1">
    <source>
        <dbReference type="SAM" id="Phobius"/>
    </source>
</evidence>
<dbReference type="Gene3D" id="2.40.70.10">
    <property type="entry name" value="Acid Proteases"/>
    <property type="match status" value="1"/>
</dbReference>